<dbReference type="EMBL" id="KV428754">
    <property type="protein sequence ID" value="KZT31191.1"/>
    <property type="molecule type" value="Genomic_DNA"/>
</dbReference>
<proteinExistence type="predicted"/>
<dbReference type="OrthoDB" id="3235960at2759"/>
<name>A0A165WII5_9AGAM</name>
<dbReference type="Proteomes" id="UP000076798">
    <property type="component" value="Unassembled WGS sequence"/>
</dbReference>
<feature type="domain" description="DUF6535" evidence="2">
    <location>
        <begin position="33"/>
        <end position="187"/>
    </location>
</feature>
<evidence type="ECO:0000313" key="3">
    <source>
        <dbReference type="EMBL" id="KZT31191.1"/>
    </source>
</evidence>
<reference evidence="3 4" key="1">
    <citation type="journal article" date="2016" name="Mol. Biol. Evol.">
        <title>Comparative Genomics of Early-Diverging Mushroom-Forming Fungi Provides Insights into the Origins of Lignocellulose Decay Capabilities.</title>
        <authorList>
            <person name="Nagy L.G."/>
            <person name="Riley R."/>
            <person name="Tritt A."/>
            <person name="Adam C."/>
            <person name="Daum C."/>
            <person name="Floudas D."/>
            <person name="Sun H."/>
            <person name="Yadav J.S."/>
            <person name="Pangilinan J."/>
            <person name="Larsson K.H."/>
            <person name="Matsuura K."/>
            <person name="Barry K."/>
            <person name="Labutti K."/>
            <person name="Kuo R."/>
            <person name="Ohm R.A."/>
            <person name="Bhattacharya S.S."/>
            <person name="Shirouzu T."/>
            <person name="Yoshinaga Y."/>
            <person name="Martin F.M."/>
            <person name="Grigoriev I.V."/>
            <person name="Hibbett D.S."/>
        </authorList>
    </citation>
    <scope>NUCLEOTIDE SEQUENCE [LARGE SCALE GENOMIC DNA]</scope>
    <source>
        <strain evidence="3 4">HHB10207 ss-3</strain>
    </source>
</reference>
<feature type="transmembrane region" description="Helical" evidence="1">
    <location>
        <begin position="199"/>
        <end position="223"/>
    </location>
</feature>
<feature type="transmembrane region" description="Helical" evidence="1">
    <location>
        <begin position="100"/>
        <end position="125"/>
    </location>
</feature>
<protein>
    <recommendedName>
        <fullName evidence="2">DUF6535 domain-containing protein</fullName>
    </recommendedName>
</protein>
<keyword evidence="4" id="KW-1185">Reference proteome</keyword>
<dbReference type="InterPro" id="IPR045338">
    <property type="entry name" value="DUF6535"/>
</dbReference>
<keyword evidence="1" id="KW-0472">Membrane</keyword>
<evidence type="ECO:0000313" key="4">
    <source>
        <dbReference type="Proteomes" id="UP000076798"/>
    </source>
</evidence>
<dbReference type="Pfam" id="PF20153">
    <property type="entry name" value="DUF6535"/>
    <property type="match status" value="1"/>
</dbReference>
<dbReference type="AlphaFoldDB" id="A0A165WII5"/>
<sequence>MNKHSTMLQALETDATKDDKAYEGRKLGDAQTWNALDKEALAKIKVMVEEWREVMQISLVFIALFLTVVTAFISPVIQIFTTPPDSSSDSSSTKPPLPTVPTQLVALFYYLALITSISNSVLCVLGMQWGARLIATPLGKTNLERALARERRMLSAEGKMRSLMGVLVWTLLISIGFFVLGFLIQLWDLTFSFAGSAPILIVGGVLATGLTLIILGIITATTLHAALTENSPFESPLSNAMKPFLRWIRRRLQKEDDKEHDESKESKTKDTEDVGALVEWKKDDAPNILALKTYAKLVLSTNDAEVLERAVPSFEFGEWYAASDSLLPVFHAVRDRFLATDTSFRVKETVHKQLVYMKDWEGWKDKEGDWRSDLKANDFTRWCQGQCSELFNSSSGSRRDFFPPFAFFASFEEDNEDLRYLAYFSNEQCVAHILCTFDSDEELGDRKAIFGSAVKACDRLLSDARTDDVTAILSHVDPTLILRSLIRNPYLWWYQVCDLVTFIIKGKEVEILDELAPFLSDLCEISVFAESKDPLLVCTFLEHNIRQSLSNFATPHPLDLSPVLDLVNENSLLERYSETLIYYLDRGGLDNLSDLHPALKLWEYCRDVHNDPGTPDEVVTFYRECTYCFIRE</sequence>
<keyword evidence="1" id="KW-0812">Transmembrane</keyword>
<feature type="transmembrane region" description="Helical" evidence="1">
    <location>
        <begin position="57"/>
        <end position="80"/>
    </location>
</feature>
<evidence type="ECO:0000256" key="1">
    <source>
        <dbReference type="SAM" id="Phobius"/>
    </source>
</evidence>
<dbReference type="STRING" id="1314776.A0A165WII5"/>
<evidence type="ECO:0000259" key="2">
    <source>
        <dbReference type="Pfam" id="PF20153"/>
    </source>
</evidence>
<feature type="transmembrane region" description="Helical" evidence="1">
    <location>
        <begin position="162"/>
        <end position="187"/>
    </location>
</feature>
<accession>A0A165WII5</accession>
<organism evidence="3 4">
    <name type="scientific">Sistotremastrum suecicum HHB10207 ss-3</name>
    <dbReference type="NCBI Taxonomy" id="1314776"/>
    <lineage>
        <taxon>Eukaryota</taxon>
        <taxon>Fungi</taxon>
        <taxon>Dikarya</taxon>
        <taxon>Basidiomycota</taxon>
        <taxon>Agaricomycotina</taxon>
        <taxon>Agaricomycetes</taxon>
        <taxon>Sistotremastrales</taxon>
        <taxon>Sistotremastraceae</taxon>
        <taxon>Sistotremastrum</taxon>
    </lineage>
</organism>
<keyword evidence="1" id="KW-1133">Transmembrane helix</keyword>
<gene>
    <name evidence="3" type="ORF">SISSUDRAFT_1067985</name>
</gene>